<name>A0A076FFK1_9VIRU</name>
<gene>
    <name evidence="1" type="ORF">AaV_332</name>
</gene>
<sequence length="192" mass="22888">MKKFIAYLIIYTVKSLQIPSTIIDNVFRKSTPNEIIDTFKTLKSYSQQKADSNKLYISDQQMFVNFARNLDKGISYTKAMHNKTMYLAWTPLSPFDKKIDIFDQKNIIRRNDCEGIDYKLIPLYFVFITNEKNQIYIDRIYQNPAIELNIDIQILKKHIEQLSEISGIEINYDKLKYFDNGRFFYEFSKNRP</sequence>
<reference evidence="1 2" key="1">
    <citation type="journal article" date="2014" name="Virology">
        <title>Genome of brown tide virus (AaV), the little giant of the Megaviridae, elucidates NCLDV genome expansion and host-virus coevolution.</title>
        <authorList>
            <person name="Moniruzzaman M."/>
            <person name="LeCleir G.R."/>
            <person name="Brown C.M."/>
            <person name="Gobler C.J."/>
            <person name="Bidle K.D."/>
            <person name="Wilson W.H."/>
            <person name="Wilhelm S.W."/>
        </authorList>
    </citation>
    <scope>NUCLEOTIDE SEQUENCE [LARGE SCALE GENOMIC DNA]</scope>
    <source>
        <strain evidence="1">BtV-01</strain>
    </source>
</reference>
<proteinExistence type="predicted"/>
<dbReference type="Proteomes" id="UP000028667">
    <property type="component" value="Segment"/>
</dbReference>
<dbReference type="GeneID" id="20041675"/>
<evidence type="ECO:0000313" key="2">
    <source>
        <dbReference type="Proteomes" id="UP000028667"/>
    </source>
</evidence>
<dbReference type="RefSeq" id="YP_009052406.1">
    <property type="nucleotide sequence ID" value="NC_024697.1"/>
</dbReference>
<organism evidence="1 2">
    <name type="scientific">Aureococcus anophagefferens virus</name>
    <dbReference type="NCBI Taxonomy" id="1474867"/>
    <lineage>
        <taxon>Viruses</taxon>
        <taxon>Varidnaviria</taxon>
        <taxon>Bamfordvirae</taxon>
        <taxon>Nucleocytoviricota</taxon>
        <taxon>Megaviricetes</taxon>
        <taxon>Imitervirales</taxon>
        <taxon>Schizomimiviridae</taxon>
        <taxon>Kratosvirus</taxon>
        <taxon>Kratosvirus quantuckense</taxon>
    </lineage>
</organism>
<evidence type="ECO:0000313" key="1">
    <source>
        <dbReference type="EMBL" id="AII17034.1"/>
    </source>
</evidence>
<dbReference type="KEGG" id="vg:20041675"/>
<protein>
    <submittedName>
        <fullName evidence="1">Uncharacterized protein</fullName>
    </submittedName>
</protein>
<accession>A0A076FFK1</accession>
<dbReference type="EMBL" id="KJ645900">
    <property type="protein sequence ID" value="AII17034.1"/>
    <property type="molecule type" value="Genomic_DNA"/>
</dbReference>
<keyword evidence="2" id="KW-1185">Reference proteome</keyword>